<protein>
    <submittedName>
        <fullName evidence="2">Uncharacterized protein</fullName>
    </submittedName>
</protein>
<dbReference type="AlphaFoldDB" id="A0A511B0X2"/>
<dbReference type="Proteomes" id="UP000321230">
    <property type="component" value="Unassembled WGS sequence"/>
</dbReference>
<proteinExistence type="predicted"/>
<evidence type="ECO:0000313" key="2">
    <source>
        <dbReference type="EMBL" id="GEK94105.1"/>
    </source>
</evidence>
<accession>A0A511B0X2</accession>
<evidence type="ECO:0000313" key="3">
    <source>
        <dbReference type="Proteomes" id="UP000321230"/>
    </source>
</evidence>
<evidence type="ECO:0000256" key="1">
    <source>
        <dbReference type="SAM" id="MobiDB-lite"/>
    </source>
</evidence>
<sequence>MTKPTARLLLHPEPHPVLQGTMPGFQWPRRQAPARPERQNLGRIILNGNKNGNEL</sequence>
<organism evidence="2 3">
    <name type="scientific">Gluconobacter wancherniae NBRC 103581</name>
    <dbReference type="NCBI Taxonomy" id="656744"/>
    <lineage>
        <taxon>Bacteria</taxon>
        <taxon>Pseudomonadati</taxon>
        <taxon>Pseudomonadota</taxon>
        <taxon>Alphaproteobacteria</taxon>
        <taxon>Acetobacterales</taxon>
        <taxon>Acetobacteraceae</taxon>
        <taxon>Gluconobacter</taxon>
    </lineage>
</organism>
<name>A0A511B0X2_9PROT</name>
<feature type="region of interest" description="Disordered" evidence="1">
    <location>
        <begin position="14"/>
        <end position="55"/>
    </location>
</feature>
<keyword evidence="3" id="KW-1185">Reference proteome</keyword>
<reference evidence="2 3" key="1">
    <citation type="submission" date="2019-07" db="EMBL/GenBank/DDBJ databases">
        <title>Whole genome shotgun sequence of Gluconobacter wancherniae NBRC 103581.</title>
        <authorList>
            <person name="Hosoyama A."/>
            <person name="Uohara A."/>
            <person name="Ohji S."/>
            <person name="Ichikawa N."/>
        </authorList>
    </citation>
    <scope>NUCLEOTIDE SEQUENCE [LARGE SCALE GENOMIC DNA]</scope>
    <source>
        <strain evidence="2 3">NBRC 103581</strain>
    </source>
</reference>
<dbReference type="EMBL" id="BJUZ01000002">
    <property type="protein sequence ID" value="GEK94105.1"/>
    <property type="molecule type" value="Genomic_DNA"/>
</dbReference>
<comment type="caution">
    <text evidence="2">The sequence shown here is derived from an EMBL/GenBank/DDBJ whole genome shotgun (WGS) entry which is preliminary data.</text>
</comment>
<gene>
    <name evidence="2" type="ORF">GWA01_18750</name>
</gene>